<dbReference type="KEGG" id="mod:AS202_05795"/>
<gene>
    <name evidence="1" type="ORF">AS202_05795</name>
</gene>
<dbReference type="AlphaFoldDB" id="A0A0U3F5Q4"/>
<reference evidence="1 2" key="1">
    <citation type="journal article" date="2016" name="J. Zhejiang Univ. Sci. B">
        <title>Antibiotic resistance mechanisms of Myroides sp.</title>
        <authorList>
            <person name="Hu S."/>
            <person name="Yuan S."/>
            <person name="Qu H."/>
            <person name="Jiang T."/>
            <person name="Zhou Y."/>
            <person name="Wang M."/>
            <person name="Ming D."/>
        </authorList>
    </citation>
    <scope>NUCLEOTIDE SEQUENCE [LARGE SCALE GENOMIC DNA]</scope>
    <source>
        <strain evidence="1 2">PR63039</strain>
    </source>
</reference>
<dbReference type="Pfam" id="PF14903">
    <property type="entry name" value="WG_beta_rep"/>
    <property type="match status" value="5"/>
</dbReference>
<dbReference type="eggNOG" id="COG0515">
    <property type="taxonomic scope" value="Bacteria"/>
</dbReference>
<name>A0A0U3F5Q4_9FLAO</name>
<sequence>MYQVKKCFKVLLFNLVVLFSCSSCDGLFGDRLVISNVIEGTEDVILIPSQDKDGKWGYVDEDKNWVIEPQYADAWMFSRGMAVASVSDGEYGIINTVGEWMVEPKYLIITTHVDRRGAKYFMTQKDHKTTIYDEGGHKITSTLEMIIESDTIFENDRYRLVGSNNHYGFINPKGEWVIEPQYSFGTQFSEGLASMSLDDNRRVIINDKGDVLKHFSEEIGYVGIFRNGLAPIRNRDAYGYVNKTGEVVIDYKYVDASDFKDGIAFVREDDSNTFHCINTSGETLFSKECDFILSVGHVLVYTTVMAKTGILNKKGDIVLPIAYDVIFEIEQEHYVKVRQDDKYFYIDLRNGKCY</sequence>
<proteinExistence type="predicted"/>
<dbReference type="EMBL" id="CP013690">
    <property type="protein sequence ID" value="ALU25675.1"/>
    <property type="molecule type" value="Genomic_DNA"/>
</dbReference>
<dbReference type="PANTHER" id="PTHR37841:SF1">
    <property type="entry name" value="DUF3298 DOMAIN-CONTAINING PROTEIN"/>
    <property type="match status" value="1"/>
</dbReference>
<evidence type="ECO:0000313" key="1">
    <source>
        <dbReference type="EMBL" id="ALU25675.1"/>
    </source>
</evidence>
<dbReference type="PANTHER" id="PTHR37841">
    <property type="entry name" value="GLR2918 PROTEIN"/>
    <property type="match status" value="1"/>
</dbReference>
<dbReference type="RefSeq" id="WP_006257864.1">
    <property type="nucleotide sequence ID" value="NZ_BCMQ01000002.1"/>
</dbReference>
<dbReference type="InterPro" id="IPR032774">
    <property type="entry name" value="WG_beta_rep"/>
</dbReference>
<evidence type="ECO:0000313" key="2">
    <source>
        <dbReference type="Proteomes" id="UP000069030"/>
    </source>
</evidence>
<accession>A0A0U3F5Q4</accession>
<protein>
    <submittedName>
        <fullName evidence="1">Uncharacterized protein</fullName>
    </submittedName>
</protein>
<organism evidence="1 2">
    <name type="scientific">Myroides odoratimimus</name>
    <dbReference type="NCBI Taxonomy" id="76832"/>
    <lineage>
        <taxon>Bacteria</taxon>
        <taxon>Pseudomonadati</taxon>
        <taxon>Bacteroidota</taxon>
        <taxon>Flavobacteriia</taxon>
        <taxon>Flavobacteriales</taxon>
        <taxon>Flavobacteriaceae</taxon>
        <taxon>Myroides</taxon>
    </lineage>
</organism>
<dbReference type="PROSITE" id="PS51257">
    <property type="entry name" value="PROKAR_LIPOPROTEIN"/>
    <property type="match status" value="1"/>
</dbReference>
<dbReference type="Proteomes" id="UP000069030">
    <property type="component" value="Chromosome"/>
</dbReference>